<dbReference type="PANTHER" id="PTHR13799:SF14">
    <property type="entry name" value="GTP CYCLOHYDROLASE 1 TYPE 2 HOMOLOG"/>
    <property type="match status" value="1"/>
</dbReference>
<evidence type="ECO:0000256" key="3">
    <source>
        <dbReference type="ARBA" id="ARBA00022723"/>
    </source>
</evidence>
<evidence type="ECO:0000313" key="6">
    <source>
        <dbReference type="Proteomes" id="UP000295711"/>
    </source>
</evidence>
<evidence type="ECO:0000313" key="5">
    <source>
        <dbReference type="EMBL" id="TCO82506.1"/>
    </source>
</evidence>
<dbReference type="Gene3D" id="3.40.1390.30">
    <property type="entry name" value="NIF3 (NGG1p interacting factor 3)-like"/>
    <property type="match status" value="2"/>
</dbReference>
<feature type="binding site" evidence="4">
    <location>
        <position position="222"/>
    </location>
    <ligand>
        <name>a divalent metal cation</name>
        <dbReference type="ChEBI" id="CHEBI:60240"/>
        <label>1</label>
    </ligand>
</feature>
<name>A0A4R2LHG4_9FIRM</name>
<dbReference type="RefSeq" id="WP_132093965.1">
    <property type="nucleotide sequence ID" value="NZ_JANKAQ010000005.1"/>
</dbReference>
<reference evidence="5 6" key="1">
    <citation type="submission" date="2019-03" db="EMBL/GenBank/DDBJ databases">
        <title>Genomic Encyclopedia of Type Strains, Phase IV (KMG-IV): sequencing the most valuable type-strain genomes for metagenomic binning, comparative biology and taxonomic classification.</title>
        <authorList>
            <person name="Goeker M."/>
        </authorList>
    </citation>
    <scope>NUCLEOTIDE SEQUENCE [LARGE SCALE GENOMIC DNA]</scope>
    <source>
        <strain evidence="5 6">DSM 28559</strain>
    </source>
</reference>
<sequence length="258" mass="28612">MNGKELYVLLQRHFPNEAALSWDNVGLLCGRMDKDIRTVYIALDATTDVVDGAVEAGADLLLTHHPVIFSAIKRIEEGDYLGERLLRMVENHVACYAMHTNYDVKRMADLVVSRMGLKNPEVLEATAADGSEGIGYTGDFETPMTLETCALKIKAWFHIPDVRVYGDLNQKIQRVSVCPGSAKGMEDFALAQGGQVLIGGDFGHHEGLDCLEKHIAVIDAGHYGLEHVFIDDMAGFFTKYCPEIKVCKSKIVYPFRTM</sequence>
<proteinExistence type="inferred from homology"/>
<keyword evidence="3 4" id="KW-0479">Metal-binding</keyword>
<dbReference type="SUPFAM" id="SSF102705">
    <property type="entry name" value="NIF3 (NGG1p interacting factor 3)-like"/>
    <property type="match status" value="1"/>
</dbReference>
<dbReference type="AlphaFoldDB" id="A0A4R2LHG4"/>
<dbReference type="PANTHER" id="PTHR13799">
    <property type="entry name" value="NGG1 INTERACTING FACTOR 3"/>
    <property type="match status" value="1"/>
</dbReference>
<protein>
    <recommendedName>
        <fullName evidence="2">GTP cyclohydrolase 1 type 2 homolog</fullName>
    </recommendedName>
</protein>
<feature type="binding site" evidence="4">
    <location>
        <position position="226"/>
    </location>
    <ligand>
        <name>a divalent metal cation</name>
        <dbReference type="ChEBI" id="CHEBI:60240"/>
        <label>1</label>
    </ligand>
</feature>
<evidence type="ECO:0000256" key="4">
    <source>
        <dbReference type="PIRSR" id="PIRSR602678-1"/>
    </source>
</evidence>
<dbReference type="GO" id="GO:0005737">
    <property type="term" value="C:cytoplasm"/>
    <property type="evidence" value="ECO:0007669"/>
    <property type="project" value="TreeGrafter"/>
</dbReference>
<keyword evidence="6" id="KW-1185">Reference proteome</keyword>
<feature type="binding site" evidence="4">
    <location>
        <position position="64"/>
    </location>
    <ligand>
        <name>a divalent metal cation</name>
        <dbReference type="ChEBI" id="CHEBI:60240"/>
        <label>2</label>
    </ligand>
</feature>
<dbReference type="Proteomes" id="UP000295711">
    <property type="component" value="Unassembled WGS sequence"/>
</dbReference>
<dbReference type="NCBIfam" id="TIGR00486">
    <property type="entry name" value="YbgI_SA1388"/>
    <property type="match status" value="1"/>
</dbReference>
<accession>A0A4R2LHG4</accession>
<feature type="binding site" evidence="4">
    <location>
        <position position="103"/>
    </location>
    <ligand>
        <name>a divalent metal cation</name>
        <dbReference type="ChEBI" id="CHEBI:60240"/>
        <label>1</label>
    </ligand>
</feature>
<dbReference type="EMBL" id="SLXA01000017">
    <property type="protein sequence ID" value="TCO82506.1"/>
    <property type="molecule type" value="Genomic_DNA"/>
</dbReference>
<gene>
    <name evidence="5" type="ORF">EV212_11737</name>
</gene>
<comment type="similarity">
    <text evidence="1">Belongs to the GTP cyclohydrolase I type 2/NIF3 family.</text>
</comment>
<feature type="binding site" evidence="4">
    <location>
        <position position="65"/>
    </location>
    <ligand>
        <name>a divalent metal cation</name>
        <dbReference type="ChEBI" id="CHEBI:60240"/>
        <label>1</label>
    </ligand>
</feature>
<comment type="caution">
    <text evidence="5">The sequence shown here is derived from an EMBL/GenBank/DDBJ whole genome shotgun (WGS) entry which is preliminary data.</text>
</comment>
<dbReference type="InterPro" id="IPR036069">
    <property type="entry name" value="DUF34/NIF3_sf"/>
</dbReference>
<dbReference type="FunFam" id="3.40.1390.30:FF:000001">
    <property type="entry name" value="GTP cyclohydrolase 1 type 2"/>
    <property type="match status" value="1"/>
</dbReference>
<dbReference type="InterPro" id="IPR002678">
    <property type="entry name" value="DUF34/NIF3"/>
</dbReference>
<dbReference type="Pfam" id="PF01784">
    <property type="entry name" value="DUF34_NIF3"/>
    <property type="match status" value="1"/>
</dbReference>
<dbReference type="OrthoDB" id="9792792at2"/>
<evidence type="ECO:0000256" key="1">
    <source>
        <dbReference type="ARBA" id="ARBA00006964"/>
    </source>
</evidence>
<evidence type="ECO:0000256" key="2">
    <source>
        <dbReference type="ARBA" id="ARBA00022112"/>
    </source>
</evidence>
<dbReference type="GO" id="GO:0046872">
    <property type="term" value="F:metal ion binding"/>
    <property type="evidence" value="ECO:0007669"/>
    <property type="project" value="UniProtKB-KW"/>
</dbReference>
<organism evidence="5 6">
    <name type="scientific">Frisingicoccus caecimuris</name>
    <dbReference type="NCBI Taxonomy" id="1796636"/>
    <lineage>
        <taxon>Bacteria</taxon>
        <taxon>Bacillati</taxon>
        <taxon>Bacillota</taxon>
        <taxon>Clostridia</taxon>
        <taxon>Lachnospirales</taxon>
        <taxon>Lachnospiraceae</taxon>
        <taxon>Frisingicoccus</taxon>
    </lineage>
</organism>